<dbReference type="GO" id="GO:0003723">
    <property type="term" value="F:RNA binding"/>
    <property type="evidence" value="ECO:0007669"/>
    <property type="project" value="InterPro"/>
</dbReference>
<evidence type="ECO:0000313" key="3">
    <source>
        <dbReference type="Proteomes" id="UP001186944"/>
    </source>
</evidence>
<dbReference type="GO" id="GO:0006402">
    <property type="term" value="P:mRNA catabolic process"/>
    <property type="evidence" value="ECO:0007669"/>
    <property type="project" value="TreeGrafter"/>
</dbReference>
<dbReference type="InterPro" id="IPR001900">
    <property type="entry name" value="RNase_II/R"/>
</dbReference>
<organism evidence="2 3">
    <name type="scientific">Pinctada imbricata</name>
    <name type="common">Atlantic pearl-oyster</name>
    <name type="synonym">Pinctada martensii</name>
    <dbReference type="NCBI Taxonomy" id="66713"/>
    <lineage>
        <taxon>Eukaryota</taxon>
        <taxon>Metazoa</taxon>
        <taxon>Spiralia</taxon>
        <taxon>Lophotrochozoa</taxon>
        <taxon>Mollusca</taxon>
        <taxon>Bivalvia</taxon>
        <taxon>Autobranchia</taxon>
        <taxon>Pteriomorphia</taxon>
        <taxon>Pterioida</taxon>
        <taxon>Pterioidea</taxon>
        <taxon>Pteriidae</taxon>
        <taxon>Pinctada</taxon>
    </lineage>
</organism>
<dbReference type="InterPro" id="IPR012340">
    <property type="entry name" value="NA-bd_OB-fold"/>
</dbReference>
<comment type="caution">
    <text evidence="2">The sequence shown here is derived from an EMBL/GenBank/DDBJ whole genome shotgun (WGS) entry which is preliminary data.</text>
</comment>
<dbReference type="InterPro" id="IPR050180">
    <property type="entry name" value="RNR_Ribonuclease"/>
</dbReference>
<gene>
    <name evidence="2" type="ORF">FSP39_012289</name>
</gene>
<sequence length="378" mass="43569">ALDSLPIQTLPWTIPREEYNNRKDFRNQCVFTIDPSTARDLDDALSIEILEDDLFEVGVHIADVSYFLQENTELDKVASNRATSVYLEQEVIPMLPRILCEELCSLNPDQDRLTFSVTWKMNSAGEIFEKWFGRSIIKSCTKLSYDHAQGFIEDPDKDWNTDELPPISEGFTVDDIKKRVLGLNKIAVNLRKGRFDNGALRLDQVKLQFSLDKETMMPNKYEVYEERDSNRLVEEFMLLANMDVADRIYKTFPEKAVLRRHPPPQARMADELSDRCEKLGVPIDISSAGALQRSLWLYLGEDDFSKARMQVLVSMCVNPMQKAKYFCTGSIDDEELFRHYALNVPLYTHFTSPIRRYADVIVHRLLAAALGKLYISLM</sequence>
<dbReference type="PANTHER" id="PTHR23355">
    <property type="entry name" value="RIBONUCLEASE"/>
    <property type="match status" value="1"/>
</dbReference>
<dbReference type="PANTHER" id="PTHR23355:SF9">
    <property type="entry name" value="DIS3-LIKE EXONUCLEASE 2"/>
    <property type="match status" value="1"/>
</dbReference>
<dbReference type="GO" id="GO:0000932">
    <property type="term" value="C:P-body"/>
    <property type="evidence" value="ECO:0007669"/>
    <property type="project" value="TreeGrafter"/>
</dbReference>
<proteinExistence type="predicted"/>
<dbReference type="Pfam" id="PF00773">
    <property type="entry name" value="RNB"/>
    <property type="match status" value="1"/>
</dbReference>
<dbReference type="InterPro" id="IPR022966">
    <property type="entry name" value="RNase_II/R_CS"/>
</dbReference>
<dbReference type="AlphaFoldDB" id="A0AA88YSV6"/>
<protein>
    <recommendedName>
        <fullName evidence="1">RNB domain-containing protein</fullName>
    </recommendedName>
</protein>
<dbReference type="GO" id="GO:0000175">
    <property type="term" value="F:3'-5'-RNA exonuclease activity"/>
    <property type="evidence" value="ECO:0007669"/>
    <property type="project" value="TreeGrafter"/>
</dbReference>
<accession>A0AA88YSV6</accession>
<feature type="domain" description="RNB" evidence="1">
    <location>
        <begin position="22"/>
        <end position="372"/>
    </location>
</feature>
<dbReference type="PROSITE" id="PS01175">
    <property type="entry name" value="RIBONUCLEASE_II"/>
    <property type="match status" value="1"/>
</dbReference>
<dbReference type="GO" id="GO:0010587">
    <property type="term" value="P:miRNA catabolic process"/>
    <property type="evidence" value="ECO:0007669"/>
    <property type="project" value="TreeGrafter"/>
</dbReference>
<name>A0AA88YSV6_PINIB</name>
<feature type="non-terminal residue" evidence="2">
    <location>
        <position position="1"/>
    </location>
</feature>
<dbReference type="SMART" id="SM00955">
    <property type="entry name" value="RNB"/>
    <property type="match status" value="1"/>
</dbReference>
<dbReference type="Proteomes" id="UP001186944">
    <property type="component" value="Unassembled WGS sequence"/>
</dbReference>
<reference evidence="2" key="1">
    <citation type="submission" date="2019-08" db="EMBL/GenBank/DDBJ databases">
        <title>The improved chromosome-level genome for the pearl oyster Pinctada fucata martensii using PacBio sequencing and Hi-C.</title>
        <authorList>
            <person name="Zheng Z."/>
        </authorList>
    </citation>
    <scope>NUCLEOTIDE SEQUENCE</scope>
    <source>
        <strain evidence="2">ZZ-2019</strain>
        <tissue evidence="2">Adductor muscle</tissue>
    </source>
</reference>
<dbReference type="SUPFAM" id="SSF50249">
    <property type="entry name" value="Nucleic acid-binding proteins"/>
    <property type="match status" value="1"/>
</dbReference>
<evidence type="ECO:0000259" key="1">
    <source>
        <dbReference type="SMART" id="SM00955"/>
    </source>
</evidence>
<keyword evidence="3" id="KW-1185">Reference proteome</keyword>
<dbReference type="EMBL" id="VSWD01000004">
    <property type="protein sequence ID" value="KAK3104881.1"/>
    <property type="molecule type" value="Genomic_DNA"/>
</dbReference>
<evidence type="ECO:0000313" key="2">
    <source>
        <dbReference type="EMBL" id="KAK3104881.1"/>
    </source>
</evidence>